<dbReference type="InterPro" id="IPR006140">
    <property type="entry name" value="D-isomer_DH_NAD-bd"/>
</dbReference>
<dbReference type="InterPro" id="IPR050223">
    <property type="entry name" value="D-isomer_2-hydroxyacid_DH"/>
</dbReference>
<proteinExistence type="inferred from homology"/>
<accession>A0A3A6Q775</accession>
<evidence type="ECO:0000313" key="6">
    <source>
        <dbReference type="Proteomes" id="UP000281564"/>
    </source>
</evidence>
<dbReference type="InterPro" id="IPR043322">
    <property type="entry name" value="CtBP"/>
</dbReference>
<dbReference type="Pfam" id="PF02826">
    <property type="entry name" value="2-Hacid_dh_C"/>
    <property type="match status" value="1"/>
</dbReference>
<gene>
    <name evidence="5" type="ORF">DP106_07970</name>
</gene>
<sequence>MQTVVVNDDPMIRADALRHVLGDDVTVEVADLQTTEDITETAADATALVVDVQTDVPAAVFEACENLEIVARAGVGVDGVDIPAAADHGVTVVNVPDYCREEVSTHAVSLLLASIRRLNVYDRSVKGGRWDWADGAPIHRLTGETVGFLSFGQLAKATAEKLAGFNCDIVAADPYVEADEMAALGVEKVPLDELLETADHVSVHAPLTDDTRHLFDRDAFRKMSETAVLVNVGRGPIVKEDALVWALENDEIAAAGLDVLEDEPLTDSSLADRDDVILTPHTAFYSEESLTDLNEHIGHDIRSVFDGEEPAGYIDPEADWL</sequence>
<dbReference type="RefSeq" id="WP_120084562.1">
    <property type="nucleotide sequence ID" value="NZ_QMDW01000009.1"/>
</dbReference>
<dbReference type="GO" id="GO:0005829">
    <property type="term" value="C:cytosol"/>
    <property type="evidence" value="ECO:0007669"/>
    <property type="project" value="TreeGrafter"/>
</dbReference>
<dbReference type="Pfam" id="PF00389">
    <property type="entry name" value="2-Hacid_dh"/>
    <property type="match status" value="1"/>
</dbReference>
<evidence type="ECO:0000256" key="1">
    <source>
        <dbReference type="ARBA" id="ARBA00023002"/>
    </source>
</evidence>
<name>A0A3A6Q775_9EURY</name>
<feature type="domain" description="D-isomer specific 2-hydroxyacid dehydrogenase NAD-binding" evidence="4">
    <location>
        <begin position="109"/>
        <end position="283"/>
    </location>
</feature>
<dbReference type="Gene3D" id="3.40.50.720">
    <property type="entry name" value="NAD(P)-binding Rossmann-like Domain"/>
    <property type="match status" value="2"/>
</dbReference>
<comment type="caution">
    <text evidence="5">The sequence shown here is derived from an EMBL/GenBank/DDBJ whole genome shotgun (WGS) entry which is preliminary data.</text>
</comment>
<dbReference type="Proteomes" id="UP000281564">
    <property type="component" value="Unassembled WGS sequence"/>
</dbReference>
<dbReference type="SUPFAM" id="SSF51735">
    <property type="entry name" value="NAD(P)-binding Rossmann-fold domains"/>
    <property type="match status" value="1"/>
</dbReference>
<organism evidence="5 6">
    <name type="scientific">Halonotius pteroides</name>
    <dbReference type="NCBI Taxonomy" id="268735"/>
    <lineage>
        <taxon>Archaea</taxon>
        <taxon>Methanobacteriati</taxon>
        <taxon>Methanobacteriota</taxon>
        <taxon>Stenosarchaea group</taxon>
        <taxon>Halobacteria</taxon>
        <taxon>Halobacteriales</taxon>
        <taxon>Haloferacaceae</taxon>
        <taxon>Halonotius</taxon>
    </lineage>
</organism>
<dbReference type="EMBL" id="QMDW01000009">
    <property type="protein sequence ID" value="RJX49669.1"/>
    <property type="molecule type" value="Genomic_DNA"/>
</dbReference>
<dbReference type="GO" id="GO:0016618">
    <property type="term" value="F:hydroxypyruvate reductase [NAD(P)H] activity"/>
    <property type="evidence" value="ECO:0007669"/>
    <property type="project" value="TreeGrafter"/>
</dbReference>
<evidence type="ECO:0000313" key="5">
    <source>
        <dbReference type="EMBL" id="RJX49669.1"/>
    </source>
</evidence>
<reference evidence="5 6" key="1">
    <citation type="submission" date="2018-06" db="EMBL/GenBank/DDBJ databases">
        <title>Halonotius sp. F13-13 a new haloarchaeeon isolated from a solar saltern from Isla Cristina, Huelva, Spain.</title>
        <authorList>
            <person name="Duran-Viseras A."/>
            <person name="Sanchez-Porro C."/>
            <person name="Ventosa A."/>
        </authorList>
    </citation>
    <scope>NUCLEOTIDE SEQUENCE [LARGE SCALE GENOMIC DNA]</scope>
    <source>
        <strain evidence="5 6">CECT 7525</strain>
    </source>
</reference>
<dbReference type="GO" id="GO:0030267">
    <property type="term" value="F:glyoxylate reductase (NADPH) activity"/>
    <property type="evidence" value="ECO:0007669"/>
    <property type="project" value="TreeGrafter"/>
</dbReference>
<evidence type="ECO:0000259" key="4">
    <source>
        <dbReference type="Pfam" id="PF02826"/>
    </source>
</evidence>
<keyword evidence="1 2" id="KW-0560">Oxidoreductase</keyword>
<dbReference type="AlphaFoldDB" id="A0A3A6Q775"/>
<dbReference type="PANTHER" id="PTHR10996:SF283">
    <property type="entry name" value="GLYOXYLATE_HYDROXYPYRUVATE REDUCTASE B"/>
    <property type="match status" value="1"/>
</dbReference>
<keyword evidence="6" id="KW-1185">Reference proteome</keyword>
<dbReference type="PANTHER" id="PTHR10996">
    <property type="entry name" value="2-HYDROXYACID DEHYDROGENASE-RELATED"/>
    <property type="match status" value="1"/>
</dbReference>
<dbReference type="InterPro" id="IPR006139">
    <property type="entry name" value="D-isomer_2_OHA_DH_cat_dom"/>
</dbReference>
<dbReference type="InterPro" id="IPR036291">
    <property type="entry name" value="NAD(P)-bd_dom_sf"/>
</dbReference>
<feature type="domain" description="D-isomer specific 2-hydroxyacid dehydrogenase catalytic" evidence="3">
    <location>
        <begin position="19"/>
        <end position="312"/>
    </location>
</feature>
<dbReference type="OrthoDB" id="34275at2157"/>
<evidence type="ECO:0000256" key="2">
    <source>
        <dbReference type="RuleBase" id="RU003719"/>
    </source>
</evidence>
<protein>
    <submittedName>
        <fullName evidence="5">C-terminal binding protein</fullName>
    </submittedName>
</protein>
<dbReference type="GO" id="GO:0051287">
    <property type="term" value="F:NAD binding"/>
    <property type="evidence" value="ECO:0007669"/>
    <property type="project" value="InterPro"/>
</dbReference>
<dbReference type="GO" id="GO:0003714">
    <property type="term" value="F:transcription corepressor activity"/>
    <property type="evidence" value="ECO:0007669"/>
    <property type="project" value="InterPro"/>
</dbReference>
<evidence type="ECO:0000259" key="3">
    <source>
        <dbReference type="Pfam" id="PF00389"/>
    </source>
</evidence>
<dbReference type="CDD" id="cd05299">
    <property type="entry name" value="CtBP_dh"/>
    <property type="match status" value="1"/>
</dbReference>
<comment type="similarity">
    <text evidence="2">Belongs to the D-isomer specific 2-hydroxyacid dehydrogenase family.</text>
</comment>
<dbReference type="SUPFAM" id="SSF52283">
    <property type="entry name" value="Formate/glycerate dehydrogenase catalytic domain-like"/>
    <property type="match status" value="1"/>
</dbReference>